<reference evidence="3 4" key="1">
    <citation type="journal article" date="2020" name="Biotechnol. Biofuels">
        <title>New insights from the biogas microbiome by comprehensive genome-resolved metagenomics of nearly 1600 species originating from multiple anaerobic digesters.</title>
        <authorList>
            <person name="Campanaro S."/>
            <person name="Treu L."/>
            <person name="Rodriguez-R L.M."/>
            <person name="Kovalovszki A."/>
            <person name="Ziels R.M."/>
            <person name="Maus I."/>
            <person name="Zhu X."/>
            <person name="Kougias P.G."/>
            <person name="Basile A."/>
            <person name="Luo G."/>
            <person name="Schluter A."/>
            <person name="Konstantinidis K.T."/>
            <person name="Angelidaki I."/>
        </authorList>
    </citation>
    <scope>NUCLEOTIDE SEQUENCE [LARGE SCALE GENOMIC DNA]</scope>
    <source>
        <strain evidence="3">AS06rmzACSIP_65</strain>
    </source>
</reference>
<proteinExistence type="predicted"/>
<evidence type="ECO:0000256" key="1">
    <source>
        <dbReference type="ARBA" id="ARBA00022801"/>
    </source>
</evidence>
<feature type="transmembrane region" description="Helical" evidence="2">
    <location>
        <begin position="21"/>
        <end position="46"/>
    </location>
</feature>
<dbReference type="AlphaFoldDB" id="A0A847CZH3"/>
<gene>
    <name evidence="3" type="ORF">GX656_00605</name>
</gene>
<dbReference type="Pfam" id="PF04203">
    <property type="entry name" value="Sortase"/>
    <property type="match status" value="1"/>
</dbReference>
<keyword evidence="2" id="KW-0812">Transmembrane</keyword>
<dbReference type="InterPro" id="IPR005754">
    <property type="entry name" value="Sortase"/>
</dbReference>
<keyword evidence="1" id="KW-0378">Hydrolase</keyword>
<dbReference type="SUPFAM" id="SSF63817">
    <property type="entry name" value="Sortase"/>
    <property type="match status" value="1"/>
</dbReference>
<evidence type="ECO:0000313" key="4">
    <source>
        <dbReference type="Proteomes" id="UP000545876"/>
    </source>
</evidence>
<comment type="caution">
    <text evidence="3">The sequence shown here is derived from an EMBL/GenBank/DDBJ whole genome shotgun (WGS) entry which is preliminary data.</text>
</comment>
<dbReference type="EMBL" id="JAAZBX010000002">
    <property type="protein sequence ID" value="NLD25129.1"/>
    <property type="molecule type" value="Genomic_DNA"/>
</dbReference>
<dbReference type="Proteomes" id="UP000545876">
    <property type="component" value="Unassembled WGS sequence"/>
</dbReference>
<name>A0A847CZH3_9BACT</name>
<dbReference type="GO" id="GO:0016787">
    <property type="term" value="F:hydrolase activity"/>
    <property type="evidence" value="ECO:0007669"/>
    <property type="project" value="UniProtKB-KW"/>
</dbReference>
<dbReference type="InterPro" id="IPR023365">
    <property type="entry name" value="Sortase_dom-sf"/>
</dbReference>
<evidence type="ECO:0000256" key="2">
    <source>
        <dbReference type="SAM" id="Phobius"/>
    </source>
</evidence>
<keyword evidence="2" id="KW-1133">Transmembrane helix</keyword>
<sequence length="263" mass="29905">MQNSWNIETENTNKVRRTRSIISIVLAFTGLVVISSQIFPLLVSYIDGAITQKREEVKVEPVPESYKKYIEDEFAYYDPGVSYFANLSEQLGVLGVSTTYDSSTRTQKPINIDINYNKAMYITIQSIGINRIKISPNVESSDEKVYNQFLKNGVAHFRGTPIPGDGGNSFIYGHSAVEAFFRRHQDYPETIFSRLDGIDIGQDVEIEKEGTILRYIVRSKKIVDPDDFTVLQTNRDKENITLMTCWPLGIGTKRLIITAERKI</sequence>
<organism evidence="3 4">
    <name type="scientific">Candidatus Dojkabacteria bacterium</name>
    <dbReference type="NCBI Taxonomy" id="2099670"/>
    <lineage>
        <taxon>Bacteria</taxon>
        <taxon>Candidatus Dojkabacteria</taxon>
    </lineage>
</organism>
<dbReference type="NCBIfam" id="TIGR01076">
    <property type="entry name" value="sortase_fam"/>
    <property type="match status" value="1"/>
</dbReference>
<keyword evidence="2" id="KW-0472">Membrane</keyword>
<dbReference type="Gene3D" id="2.40.260.10">
    <property type="entry name" value="Sortase"/>
    <property type="match status" value="1"/>
</dbReference>
<protein>
    <submittedName>
        <fullName evidence="3">Sortase</fullName>
    </submittedName>
</protein>
<accession>A0A847CZH3</accession>
<evidence type="ECO:0000313" key="3">
    <source>
        <dbReference type="EMBL" id="NLD25129.1"/>
    </source>
</evidence>